<sequence length="82" mass="8610">MMGGSACFEERLAHWIPQRGGTLNEQGSAATMDAKALAAAPRIVGSMAFDRAGPMALRTIISGIGGYLSEDVGRGLCKLSRR</sequence>
<gene>
    <name evidence="1" type="ORF">DNR46_31735</name>
</gene>
<evidence type="ECO:0000313" key="1">
    <source>
        <dbReference type="EMBL" id="RNJ41780.1"/>
    </source>
</evidence>
<proteinExistence type="predicted"/>
<accession>A0A3M9X2N4</accession>
<dbReference type="EMBL" id="QKOD01000015">
    <property type="protein sequence ID" value="RNJ41780.1"/>
    <property type="molecule type" value="Genomic_DNA"/>
</dbReference>
<dbReference type="Proteomes" id="UP000275436">
    <property type="component" value="Unassembled WGS sequence"/>
</dbReference>
<reference evidence="1 2" key="1">
    <citation type="journal article" date="2018" name="Mol. Plant Microbe Interact.">
        <title>Taxonomically Different Co-Microsymbionts of a Relict Legume, Oxytropis popoviana, Have Complementary Sets of Symbiotic Genes and Together Increase the Efficiency of Plant Nodulation.</title>
        <authorList>
            <person name="Safronova V."/>
            <person name="Belimov A."/>
            <person name="Sazanova A."/>
            <person name="Chirak E."/>
            <person name="Verkhozina A."/>
            <person name="Kuznetsova I."/>
            <person name="Andronov E."/>
            <person name="Puhalsky J."/>
            <person name="Tikhonovich I."/>
        </authorList>
    </citation>
    <scope>NUCLEOTIDE SEQUENCE [LARGE SCALE GENOMIC DNA]</scope>
    <source>
        <strain evidence="1 2">Opo-235</strain>
    </source>
</reference>
<name>A0A3M9X2N4_9HYPH</name>
<comment type="caution">
    <text evidence="1">The sequence shown here is derived from an EMBL/GenBank/DDBJ whole genome shotgun (WGS) entry which is preliminary data.</text>
</comment>
<protein>
    <submittedName>
        <fullName evidence="1">Uncharacterized protein</fullName>
    </submittedName>
</protein>
<organism evidence="1 2">
    <name type="scientific">Mesorhizobium japonicum</name>
    <dbReference type="NCBI Taxonomy" id="2066070"/>
    <lineage>
        <taxon>Bacteria</taxon>
        <taxon>Pseudomonadati</taxon>
        <taxon>Pseudomonadota</taxon>
        <taxon>Alphaproteobacteria</taxon>
        <taxon>Hyphomicrobiales</taxon>
        <taxon>Phyllobacteriaceae</taxon>
        <taxon>Mesorhizobium</taxon>
    </lineage>
</organism>
<dbReference type="AlphaFoldDB" id="A0A3M9X2N4"/>
<evidence type="ECO:0000313" key="2">
    <source>
        <dbReference type="Proteomes" id="UP000275436"/>
    </source>
</evidence>